<evidence type="ECO:0000313" key="3">
    <source>
        <dbReference type="EMBL" id="SBT84907.1"/>
    </source>
</evidence>
<reference evidence="3 4" key="1">
    <citation type="submission" date="2016-06" db="EMBL/GenBank/DDBJ databases">
        <authorList>
            <consortium name="Pathogen Informatics"/>
        </authorList>
    </citation>
    <scope>NUCLEOTIDE SEQUENCE [LARGE SCALE GENOMIC DNA]</scope>
    <source>
        <strain evidence="3">PocGH01</strain>
    </source>
</reference>
<feature type="region of interest" description="Disordered" evidence="1">
    <location>
        <begin position="642"/>
        <end position="667"/>
    </location>
</feature>
<sequence length="858" mass="99394">MFLNIKKNGYSSVIQVNYYKEKDILYILKRKLQNGKNNESNYFYSFFEKKHKLLVNIMEEIDKYGKYCADGMNDILAKEHRKNGEKKIELFVQANDKNRKGKKEKIKVIKGTKKNDKEFNGKRTSRQLEEKDDVIGNFRDKIYTGDKYGKDNLIKNGSNSDAYDSENINNKIPTGNQSQKSLYDSREFVHIPDMLSSDEEHKVVATTDIHNDKIYTTTVPNYSFIDYPFLVGCKAKRNGIWDCNKEDVNEERICIPDRRIQLCIYILMYLKHNDYSNNLKIRLLVSLNSEIILLLNKWNVSGKFDNDAFCNDLRNDYADYGNVIKGTDMEGRDYSEEVELRFEEVFGNDDNGKRKRMEWWYANKEDIWNNVLSLVKERANDITIEECTKEPNFEEIPQFQRWIQEWVTNSYGVRDKKLKSLEGICEKENHSVRENGCNIGVECKKACLEYDKWKYEKKKQCYILLKKFSRVKDNEMFIQKGSIDTISKILSKVCEEVNKVETNSTDNIYNNFCKCKASMGFFSERECKNDEECKRMCDAYTSWIKQKIQERNALSQKFNIVKDTAKNAQGGNTENAPNFLVQVCKEFNWLDFEKIFDLSYIIYKNVCNCKTVRNTKFFQLRMEGKKPEYTSTPSTVTYEALKLSGSKENSSNRTDSSSTTNLSRSVLDIKNSDDAHSSYNESAKNAYDKECGPGTVNTRMRFENESINTSAMGTISNTENENVDNYPNSAHTTVHFEGNNISTSMLINRDNGNELSKFSNINNLASDGDAHKTEVNKRSHNNYNIIDKNNESADGMKCEHYTNQNGDHSSPFATGSLKERSIVNKALTGTVIGLTNINKEEEKNVEKHNFSRSNTYDE</sequence>
<dbReference type="Pfam" id="PF05424">
    <property type="entry name" value="Duffy_binding"/>
    <property type="match status" value="1"/>
</dbReference>
<dbReference type="Proteomes" id="UP000242942">
    <property type="component" value="Unassembled WGS sequence"/>
</dbReference>
<dbReference type="InterPro" id="IPR008602">
    <property type="entry name" value="Duffy-antigen-binding"/>
</dbReference>
<keyword evidence="4" id="KW-1185">Reference proteome</keyword>
<dbReference type="VEuPathDB" id="PlasmoDB:POWCR01_000022500"/>
<dbReference type="InterPro" id="IPR042202">
    <property type="entry name" value="Duffy-ag-bd_sf"/>
</dbReference>
<accession>A0A1D3JGE0</accession>
<dbReference type="EMBL" id="FLRI01000587">
    <property type="protein sequence ID" value="SBT84907.1"/>
    <property type="molecule type" value="Genomic_DNA"/>
</dbReference>
<organism evidence="3 4">
    <name type="scientific">Plasmodium ovale</name>
    <name type="common">malaria parasite P. ovale</name>
    <dbReference type="NCBI Taxonomy" id="36330"/>
    <lineage>
        <taxon>Eukaryota</taxon>
        <taxon>Sar</taxon>
        <taxon>Alveolata</taxon>
        <taxon>Apicomplexa</taxon>
        <taxon>Aconoidasida</taxon>
        <taxon>Haemosporida</taxon>
        <taxon>Plasmodiidae</taxon>
        <taxon>Plasmodium</taxon>
        <taxon>Plasmodium (Plasmodium)</taxon>
    </lineage>
</organism>
<gene>
    <name evidence="3" type="primary">PocGH01_00238600</name>
    <name evidence="3" type="ORF">POCGH01_00238600</name>
</gene>
<feature type="compositionally biased region" description="Low complexity" evidence="1">
    <location>
        <begin position="649"/>
        <end position="665"/>
    </location>
</feature>
<evidence type="ECO:0000256" key="1">
    <source>
        <dbReference type="SAM" id="MobiDB-lite"/>
    </source>
</evidence>
<dbReference type="OrthoDB" id="376429at2759"/>
<evidence type="ECO:0000313" key="4">
    <source>
        <dbReference type="Proteomes" id="UP000242942"/>
    </source>
</evidence>
<feature type="region of interest" description="Disordered" evidence="1">
    <location>
        <begin position="673"/>
        <end position="692"/>
    </location>
</feature>
<proteinExistence type="predicted"/>
<dbReference type="Gene3D" id="1.20.58.830">
    <property type="match status" value="2"/>
</dbReference>
<dbReference type="SMR" id="A0A1D3JGE0"/>
<dbReference type="VEuPathDB" id="PlasmoDB:PocGH01_00238600"/>
<dbReference type="SUPFAM" id="SSF140924">
    <property type="entry name" value="Duffy binding domain-like"/>
    <property type="match status" value="2"/>
</dbReference>
<dbReference type="GO" id="GO:0046789">
    <property type="term" value="F:host cell surface receptor binding"/>
    <property type="evidence" value="ECO:0007669"/>
    <property type="project" value="InterPro"/>
</dbReference>
<dbReference type="Gene3D" id="1.20.1310.20">
    <property type="entry name" value="Duffy-antigen binding domain"/>
    <property type="match status" value="1"/>
</dbReference>
<protein>
    <submittedName>
        <fullName evidence="3">Duffy binding protein 2, putative</fullName>
    </submittedName>
</protein>
<name>A0A1D3JGE0_PLAOA</name>
<dbReference type="GO" id="GO:0016020">
    <property type="term" value="C:membrane"/>
    <property type="evidence" value="ECO:0007669"/>
    <property type="project" value="InterPro"/>
</dbReference>
<evidence type="ECO:0000259" key="2">
    <source>
        <dbReference type="Pfam" id="PF05424"/>
    </source>
</evidence>
<feature type="domain" description="Duffy-antigen binding" evidence="2">
    <location>
        <begin position="253"/>
        <end position="401"/>
    </location>
</feature>
<feature type="region of interest" description="Disordered" evidence="1">
    <location>
        <begin position="155"/>
        <end position="179"/>
    </location>
</feature>
<dbReference type="AlphaFoldDB" id="A0A1D3JGE0"/>